<evidence type="ECO:0008006" key="3">
    <source>
        <dbReference type="Google" id="ProtNLM"/>
    </source>
</evidence>
<proteinExistence type="predicted"/>
<dbReference type="AlphaFoldDB" id="A0A8B9UYE4"/>
<accession>A0A8B9UYE4</accession>
<dbReference type="Ensembl" id="ENSAZOT00000016528.1">
    <property type="protein sequence ID" value="ENSAZOP00000015372.1"/>
    <property type="gene ID" value="ENSAZOG00000009976.1"/>
</dbReference>
<dbReference type="Proteomes" id="UP000694549">
    <property type="component" value="Unplaced"/>
</dbReference>
<dbReference type="SUPFAM" id="SSF53335">
    <property type="entry name" value="S-adenosyl-L-methionine-dependent methyltransferases"/>
    <property type="match status" value="1"/>
</dbReference>
<protein>
    <recommendedName>
        <fullName evidence="3">Histamine N-methyltransferase</fullName>
    </recommendedName>
</protein>
<reference evidence="1" key="2">
    <citation type="submission" date="2025-09" db="UniProtKB">
        <authorList>
            <consortium name="Ensembl"/>
        </authorList>
    </citation>
    <scope>IDENTIFICATION</scope>
</reference>
<organism evidence="1 2">
    <name type="scientific">Anas zonorhyncha</name>
    <name type="common">Eastern spot-billed duck</name>
    <dbReference type="NCBI Taxonomy" id="75864"/>
    <lineage>
        <taxon>Eukaryota</taxon>
        <taxon>Metazoa</taxon>
        <taxon>Chordata</taxon>
        <taxon>Craniata</taxon>
        <taxon>Vertebrata</taxon>
        <taxon>Euteleostomi</taxon>
        <taxon>Archelosauria</taxon>
        <taxon>Archosauria</taxon>
        <taxon>Dinosauria</taxon>
        <taxon>Saurischia</taxon>
        <taxon>Theropoda</taxon>
        <taxon>Coelurosauria</taxon>
        <taxon>Aves</taxon>
        <taxon>Neognathae</taxon>
        <taxon>Galloanserae</taxon>
        <taxon>Anseriformes</taxon>
        <taxon>Anatidae</taxon>
        <taxon>Anatinae</taxon>
        <taxon>Anas</taxon>
    </lineage>
</organism>
<dbReference type="Gene3D" id="3.40.50.150">
    <property type="entry name" value="Vaccinia Virus protein VP39"/>
    <property type="match status" value="2"/>
</dbReference>
<keyword evidence="2" id="KW-1185">Reference proteome</keyword>
<evidence type="ECO:0000313" key="2">
    <source>
        <dbReference type="Proteomes" id="UP000694549"/>
    </source>
</evidence>
<reference evidence="1" key="1">
    <citation type="submission" date="2025-08" db="UniProtKB">
        <authorList>
            <consortium name="Ensembl"/>
        </authorList>
    </citation>
    <scope>IDENTIFICATION</scope>
</reference>
<dbReference type="InterPro" id="IPR029063">
    <property type="entry name" value="SAM-dependent_MTases_sf"/>
</dbReference>
<evidence type="ECO:0000313" key="1">
    <source>
        <dbReference type="Ensembl" id="ENSAZOP00000015372.1"/>
    </source>
</evidence>
<sequence length="199" mass="22614">MASSMRSLMSDPSRYLRSFRVFLAKSTEHQCMQEFVERQLPGVVGTVPWWWQVAAGGLSQPQEGRFHLQHRALFFVMVCLSENSGWETLWKKYGSSLPLDDLCTYVSSADIKRMLDSAGLKYQLHELPSDMDITCCFTEGDEDGELLLDFLTETLDFSKTAPPELKHQITEELKKPGCSEKRNGKVLFNNNLSAIVIEP</sequence>
<name>A0A8B9UYE4_9AVES</name>